<dbReference type="GO" id="GO:0043546">
    <property type="term" value="F:molybdopterin cofactor binding"/>
    <property type="evidence" value="ECO:0007669"/>
    <property type="project" value="InterPro"/>
</dbReference>
<evidence type="ECO:0000256" key="6">
    <source>
        <dbReference type="ARBA" id="ARBA00012604"/>
    </source>
</evidence>
<keyword evidence="17" id="KW-0411">Iron-sulfur</keyword>
<comment type="caution">
    <text evidence="25">The sequence shown here is derived from an EMBL/GenBank/DDBJ whole genome shotgun (WGS) entry which is preliminary data.</text>
</comment>
<dbReference type="InterPro" id="IPR009010">
    <property type="entry name" value="Asp_de-COase-like_dom_sf"/>
</dbReference>
<keyword evidence="18" id="KW-0534">Nitrate assimilation</keyword>
<dbReference type="NCBIfam" id="NF004859">
    <property type="entry name" value="PRK06214.1"/>
    <property type="match status" value="1"/>
</dbReference>
<reference evidence="25 26" key="1">
    <citation type="submission" date="2018-10" db="EMBL/GenBank/DDBJ databases">
        <title>Draft genome of Cortibacter populi DSM10536.</title>
        <authorList>
            <person name="Bernier A.-M."/>
            <person name="Bernard K."/>
        </authorList>
    </citation>
    <scope>NUCLEOTIDE SEQUENCE [LARGE SCALE GENOMIC DNA]</scope>
    <source>
        <strain evidence="25 26">DSM 105136</strain>
    </source>
</reference>
<feature type="region of interest" description="Disordered" evidence="21">
    <location>
        <begin position="1019"/>
        <end position="1048"/>
    </location>
</feature>
<keyword evidence="14" id="KW-0249">Electron transport</keyword>
<evidence type="ECO:0000256" key="11">
    <source>
        <dbReference type="ARBA" id="ARBA00022723"/>
    </source>
</evidence>
<evidence type="ECO:0000313" key="26">
    <source>
        <dbReference type="Proteomes" id="UP000278006"/>
    </source>
</evidence>
<dbReference type="Gene3D" id="2.20.25.90">
    <property type="entry name" value="ADC-like domains"/>
    <property type="match status" value="1"/>
</dbReference>
<evidence type="ECO:0000259" key="23">
    <source>
        <dbReference type="PROSITE" id="PS51384"/>
    </source>
</evidence>
<dbReference type="InterPro" id="IPR029039">
    <property type="entry name" value="Flavoprotein-like_sf"/>
</dbReference>
<dbReference type="EC" id="1.8.1.2" evidence="6"/>
<dbReference type="Gene3D" id="3.40.50.80">
    <property type="entry name" value="Nucleotide-binding domain of ferredoxin-NADP reductase (FNR) module"/>
    <property type="match status" value="1"/>
</dbReference>
<dbReference type="Gene3D" id="1.20.990.10">
    <property type="entry name" value="NADPH-cytochrome p450 Reductase, Chain A, domain 3"/>
    <property type="match status" value="1"/>
</dbReference>
<evidence type="ECO:0000313" key="25">
    <source>
        <dbReference type="EMBL" id="RMX08696.1"/>
    </source>
</evidence>
<dbReference type="InterPro" id="IPR039261">
    <property type="entry name" value="FNR_nucleotide-bd"/>
</dbReference>
<dbReference type="GO" id="GO:0046872">
    <property type="term" value="F:metal ion binding"/>
    <property type="evidence" value="ECO:0007669"/>
    <property type="project" value="UniProtKB-KW"/>
</dbReference>
<evidence type="ECO:0000256" key="5">
    <source>
        <dbReference type="ARBA" id="ARBA00008747"/>
    </source>
</evidence>
<dbReference type="CDD" id="cd02754">
    <property type="entry name" value="MopB_Nitrate-R-NapA-like"/>
    <property type="match status" value="1"/>
</dbReference>
<comment type="catalytic activity">
    <reaction evidence="20">
        <text>hydrogen sulfide + 3 NADP(+) + 3 H2O = sulfite + 3 NADPH + 4 H(+)</text>
        <dbReference type="Rhea" id="RHEA:13801"/>
        <dbReference type="ChEBI" id="CHEBI:15377"/>
        <dbReference type="ChEBI" id="CHEBI:15378"/>
        <dbReference type="ChEBI" id="CHEBI:17359"/>
        <dbReference type="ChEBI" id="CHEBI:29919"/>
        <dbReference type="ChEBI" id="CHEBI:57783"/>
        <dbReference type="ChEBI" id="CHEBI:58349"/>
        <dbReference type="EC" id="1.8.1.2"/>
    </reaction>
</comment>
<dbReference type="PROSITE" id="PS00551">
    <property type="entry name" value="MOLYBDOPTERIN_PROK_1"/>
    <property type="match status" value="1"/>
</dbReference>
<proteinExistence type="inferred from homology"/>
<dbReference type="Proteomes" id="UP000278006">
    <property type="component" value="Unassembled WGS sequence"/>
</dbReference>
<evidence type="ECO:0000256" key="16">
    <source>
        <dbReference type="ARBA" id="ARBA00023004"/>
    </source>
</evidence>
<dbReference type="InterPro" id="IPR006656">
    <property type="entry name" value="Mopterin_OxRdtase"/>
</dbReference>
<dbReference type="InterPro" id="IPR041957">
    <property type="entry name" value="CT_Nitrate-R-NapA-like"/>
</dbReference>
<dbReference type="InterPro" id="IPR023173">
    <property type="entry name" value="NADPH_Cyt_P450_Rdtase_alpha"/>
</dbReference>
<dbReference type="GO" id="GO:0045333">
    <property type="term" value="P:cellular respiration"/>
    <property type="evidence" value="ECO:0007669"/>
    <property type="project" value="UniProtKB-ARBA"/>
</dbReference>
<evidence type="ECO:0000256" key="4">
    <source>
        <dbReference type="ARBA" id="ARBA00001974"/>
    </source>
</evidence>
<keyword evidence="19" id="KW-0198">Cysteine biosynthesis</keyword>
<keyword evidence="26" id="KW-1185">Reference proteome</keyword>
<evidence type="ECO:0000256" key="15">
    <source>
        <dbReference type="ARBA" id="ARBA00023002"/>
    </source>
</evidence>
<evidence type="ECO:0000256" key="9">
    <source>
        <dbReference type="ARBA" id="ARBA00022630"/>
    </source>
</evidence>
<dbReference type="InterPro" id="IPR017927">
    <property type="entry name" value="FAD-bd_FR_type"/>
</dbReference>
<comment type="cofactor">
    <cofactor evidence="4">
        <name>FAD</name>
        <dbReference type="ChEBI" id="CHEBI:57692"/>
    </cofactor>
</comment>
<keyword evidence="7" id="KW-0004">4Fe-4S</keyword>
<dbReference type="InterPro" id="IPR001094">
    <property type="entry name" value="Flavdoxin-like"/>
</dbReference>
<dbReference type="Gene3D" id="2.40.30.10">
    <property type="entry name" value="Translation factors"/>
    <property type="match status" value="1"/>
</dbReference>
<evidence type="ECO:0000256" key="18">
    <source>
        <dbReference type="ARBA" id="ARBA00023063"/>
    </source>
</evidence>
<name>A0A3M6R0A8_9BURK</name>
<dbReference type="InterPro" id="IPR027467">
    <property type="entry name" value="MopterinOxRdtase_cofactor_BS"/>
</dbReference>
<evidence type="ECO:0000256" key="21">
    <source>
        <dbReference type="SAM" id="MobiDB-lite"/>
    </source>
</evidence>
<keyword evidence="16" id="KW-0408">Iron</keyword>
<dbReference type="Pfam" id="PF00384">
    <property type="entry name" value="Molybdopterin"/>
    <property type="match status" value="1"/>
</dbReference>
<dbReference type="PRINTS" id="PR00369">
    <property type="entry name" value="FLAVODOXIN"/>
</dbReference>
<evidence type="ECO:0000256" key="8">
    <source>
        <dbReference type="ARBA" id="ARBA00022505"/>
    </source>
</evidence>
<dbReference type="InterPro" id="IPR006657">
    <property type="entry name" value="MoPterin_dinucl-bd_dom"/>
</dbReference>
<dbReference type="InterPro" id="IPR001709">
    <property type="entry name" value="Flavoprot_Pyr_Nucl_cyt_Rdtase"/>
</dbReference>
<dbReference type="CDD" id="cd02791">
    <property type="entry name" value="MopB_CT_Nitrate-R-NapA-like"/>
    <property type="match status" value="1"/>
</dbReference>
<dbReference type="GO" id="GO:1990204">
    <property type="term" value="C:oxidoreductase complex"/>
    <property type="evidence" value="ECO:0007669"/>
    <property type="project" value="UniProtKB-ARBA"/>
</dbReference>
<keyword evidence="15 25" id="KW-0560">Oxidoreductase</keyword>
<evidence type="ECO:0000256" key="14">
    <source>
        <dbReference type="ARBA" id="ARBA00022982"/>
    </source>
</evidence>
<dbReference type="PROSITE" id="PS51384">
    <property type="entry name" value="FAD_FR"/>
    <property type="match status" value="1"/>
</dbReference>
<dbReference type="EMBL" id="RDQO01000001">
    <property type="protein sequence ID" value="RMX08696.1"/>
    <property type="molecule type" value="Genomic_DNA"/>
</dbReference>
<feature type="domain" description="4Fe-4S Mo/W bis-MGD-type" evidence="24">
    <location>
        <begin position="1"/>
        <end position="57"/>
    </location>
</feature>
<dbReference type="Gene3D" id="3.40.50.360">
    <property type="match status" value="1"/>
</dbReference>
<dbReference type="CDD" id="cd06199">
    <property type="entry name" value="SiR"/>
    <property type="match status" value="1"/>
</dbReference>
<dbReference type="RefSeq" id="WP_122226821.1">
    <property type="nucleotide sequence ID" value="NZ_RDQO01000001.1"/>
</dbReference>
<evidence type="ECO:0000256" key="1">
    <source>
        <dbReference type="ARBA" id="ARBA00001917"/>
    </source>
</evidence>
<dbReference type="Pfam" id="PF00175">
    <property type="entry name" value="NAD_binding_1"/>
    <property type="match status" value="1"/>
</dbReference>
<evidence type="ECO:0000256" key="10">
    <source>
        <dbReference type="ARBA" id="ARBA00022643"/>
    </source>
</evidence>
<dbReference type="PANTHER" id="PTHR43105:SF9">
    <property type="entry name" value="NADPH-FE(3+) OXIDOREDUCTASE SUBUNIT ALPHA"/>
    <property type="match status" value="1"/>
</dbReference>
<feature type="domain" description="Flavodoxin-like" evidence="22">
    <location>
        <begin position="867"/>
        <end position="1005"/>
    </location>
</feature>
<keyword evidence="11" id="KW-0479">Metal-binding</keyword>
<keyword evidence="14" id="KW-0813">Transport</keyword>
<accession>A0A3M6R0A8</accession>
<dbReference type="InterPro" id="IPR008254">
    <property type="entry name" value="Flavodoxin/NO_synth"/>
</dbReference>
<comment type="cofactor">
    <cofactor evidence="1">
        <name>FMN</name>
        <dbReference type="ChEBI" id="CHEBI:58210"/>
    </cofactor>
</comment>
<protein>
    <recommendedName>
        <fullName evidence="6">assimilatory sulfite reductase (NADPH)</fullName>
        <ecNumber evidence="6">1.8.1.2</ecNumber>
    </recommendedName>
</protein>
<evidence type="ECO:0000256" key="20">
    <source>
        <dbReference type="ARBA" id="ARBA00052219"/>
    </source>
</evidence>
<keyword evidence="10" id="KW-0288">FMN</keyword>
<sequence length="1415" mass="153796">MTEVPSVCPYCGVGCGMTLHVDQGKVVKVSGLKTHPTNFGRLCTKGATSAQALQGSGRMESAFLRTDRQREPVQIQMDEAITQTARRLKTILDEHGPDALSFYVSGQMSLEAQYLANKLAKGYIGTNQIESNSRLCMASAGSGYKLSLGSDGPPGSYQDFDQADVFFVIGANMADCHPILFLRMMDRVKAGAKLIVVDPRRNTTADKAHLFLQIQPGTDLALLNGLLHLLHAGGHTDAEFIDQFTEGWEAIPAFLADYTPDKVSAITGIPEADIRQAATMIGEAKAWMSCWTMGLNQSTHGTWHTNALCNLHLATGAICQPGSGPFSLTGQPNAMGGREMGYMGPGLPGQRAVLVEEDRHFVEDAWGVPRGTLHTRLVGGTVALFERMAAGDIKACWIICTNPVASVANRQNVIAGLRQAEMVITQDAFLDTETNRYADILLPGALWAEAEGVMINSERNLTLMQKAVDPPGQALPDWQIIARVACEMGYAEAFSYASAEEVFEEIKRFWNPKTGYDIRGASYSRLRATPLQWPCPPDDAEDRHPIRYLNDGVSQTLKTQDDGTPPRIAFATPSGKGVFFARPHGEPAEMPDADFPFVLNTGRLQHQWHTLTKTGKIPALNKLNPGPFVEIHPEDAAALGIRDKDRVEIRSRRGRAVLPAVVIDRVRAGNCFAPFHWNDAYGEHLAINAVTSDAIDPLSQQPEFKFSAVALCRLAPEPSLTPDTPDAQTAPAVGDAVAMDTMPCAVTTAANIHSREHHTMPIHALARLLGIETSPMPALEPHEQLYLQGFLTGLHSEEARKLGGVPTLPATAPLSPAKRALVDGMLAGLFSRTWLPSGAAMTCDTAQDGALAAALPATASPAEVPTVTVLWASQTGNAEDFAARCAARLREQGCKVTLTGMGACKLGDIPAQGPLLLITSTFGDGDPPDNGTTFWQALQSDAATRLKDASFSVLAFGDSSYDQFCGFGRQLDARLEALGARRLAPRIDCEPDYQDTAEGWLTAVCQALAAQAQPTAAAQPVLGSQGDSAPLSASAKPQDEKSMAFSKQQPLRTRLLVNRLLNTESTGKETRQFAFDLKESGLHYEAGDALGVWPTNCPELVADMLTALQLPASAPVSVQGVGELPIAEALRCHHDIAKITSDILGFIGQRSGSQMLADLLKPEHAQDLKQWLWGRQIIDLLEEFPIQVNAQEWLTALKRLQPRLYSISSSPKAQEGEVHLTVSTVRYAHHGKARRGVCSTFLADRADGIDVPIFVQKSAHFRPPADGDTPMIMVGPGTGIAPFRAFLHERQAIGATGRNWLFFGEQHAATDFYYRDEIEGMLKGGTLHRLDTAFSRDQQDKLYVQHRMREQGRPLWEWLQQGAHFYVCGDASRMAKDVHQALVEIACQHGGLAPQDAEAYVTRMAQERRYVRDVY</sequence>
<dbReference type="GO" id="GO:0051539">
    <property type="term" value="F:4 iron, 4 sulfur cluster binding"/>
    <property type="evidence" value="ECO:0007669"/>
    <property type="project" value="UniProtKB-KW"/>
</dbReference>
<comment type="similarity">
    <text evidence="5">Belongs to the prokaryotic molybdopterin-containing oxidoreductase family. NasA/NapA/NarB subfamily.</text>
</comment>
<evidence type="ECO:0000256" key="13">
    <source>
        <dbReference type="ARBA" id="ARBA00022857"/>
    </source>
</evidence>
<keyword evidence="13" id="KW-0521">NADP</keyword>
<dbReference type="Pfam" id="PF00667">
    <property type="entry name" value="FAD_binding_1"/>
    <property type="match status" value="1"/>
</dbReference>
<dbReference type="InterPro" id="IPR006963">
    <property type="entry name" value="Mopterin_OxRdtase_4Fe-4S_dom"/>
</dbReference>
<evidence type="ECO:0000256" key="2">
    <source>
        <dbReference type="ARBA" id="ARBA00001942"/>
    </source>
</evidence>
<evidence type="ECO:0000256" key="3">
    <source>
        <dbReference type="ARBA" id="ARBA00001966"/>
    </source>
</evidence>
<dbReference type="InterPro" id="IPR050123">
    <property type="entry name" value="Prok_molybdopt-oxidoreductase"/>
</dbReference>
<keyword evidence="9" id="KW-0285">Flavoprotein</keyword>
<comment type="cofactor">
    <cofactor evidence="2">
        <name>Mo-bis(molybdopterin guanine dinucleotide)</name>
        <dbReference type="ChEBI" id="CHEBI:60539"/>
    </cofactor>
</comment>
<keyword evidence="19" id="KW-0028">Amino-acid biosynthesis</keyword>
<evidence type="ECO:0000256" key="12">
    <source>
        <dbReference type="ARBA" id="ARBA00022827"/>
    </source>
</evidence>
<dbReference type="GO" id="GO:0019344">
    <property type="term" value="P:cysteine biosynthetic process"/>
    <property type="evidence" value="ECO:0007669"/>
    <property type="project" value="UniProtKB-KW"/>
</dbReference>
<dbReference type="PRINTS" id="PR00371">
    <property type="entry name" value="FPNCR"/>
</dbReference>
<dbReference type="GO" id="GO:0016020">
    <property type="term" value="C:membrane"/>
    <property type="evidence" value="ECO:0007669"/>
    <property type="project" value="TreeGrafter"/>
</dbReference>
<comment type="cofactor">
    <cofactor evidence="3">
        <name>[4Fe-4S] cluster</name>
        <dbReference type="ChEBI" id="CHEBI:49883"/>
    </cofactor>
</comment>
<dbReference type="InterPro" id="IPR001433">
    <property type="entry name" value="OxRdtase_FAD/NAD-bd"/>
</dbReference>
<dbReference type="Gene3D" id="3.40.228.10">
    <property type="entry name" value="Dimethylsulfoxide Reductase, domain 2"/>
    <property type="match status" value="1"/>
</dbReference>
<dbReference type="PROSITE" id="PS50902">
    <property type="entry name" value="FLAVODOXIN_LIKE"/>
    <property type="match status" value="1"/>
</dbReference>
<dbReference type="PANTHER" id="PTHR43105">
    <property type="entry name" value="RESPIRATORY NITRATE REDUCTASE"/>
    <property type="match status" value="1"/>
</dbReference>
<feature type="domain" description="FAD-binding FR-type" evidence="23">
    <location>
        <begin position="1048"/>
        <end position="1264"/>
    </location>
</feature>
<organism evidence="25 26">
    <name type="scientific">Corticibacter populi</name>
    <dbReference type="NCBI Taxonomy" id="1550736"/>
    <lineage>
        <taxon>Bacteria</taxon>
        <taxon>Pseudomonadati</taxon>
        <taxon>Pseudomonadota</taxon>
        <taxon>Betaproteobacteria</taxon>
        <taxon>Burkholderiales</taxon>
        <taxon>Comamonadaceae</taxon>
        <taxon>Corticibacter</taxon>
    </lineage>
</organism>
<dbReference type="OrthoDB" id="9810782at2"/>
<dbReference type="Gene3D" id="2.40.40.20">
    <property type="match status" value="1"/>
</dbReference>
<keyword evidence="12" id="KW-0274">FAD</keyword>
<evidence type="ECO:0000259" key="22">
    <source>
        <dbReference type="PROSITE" id="PS50902"/>
    </source>
</evidence>
<dbReference type="SMART" id="SM00926">
    <property type="entry name" value="Molybdop_Fe4S4"/>
    <property type="match status" value="1"/>
</dbReference>
<dbReference type="Pfam" id="PF04879">
    <property type="entry name" value="Molybdop_Fe4S4"/>
    <property type="match status" value="1"/>
</dbReference>
<dbReference type="FunFam" id="3.40.50.80:FF:000001">
    <property type="entry name" value="NADPH--cytochrome P450 reductase 1"/>
    <property type="match status" value="1"/>
</dbReference>
<gene>
    <name evidence="25" type="ORF">D8I35_06495</name>
</gene>
<keyword evidence="8" id="KW-0500">Molybdenum</keyword>
<dbReference type="SUPFAM" id="SSF52218">
    <property type="entry name" value="Flavoproteins"/>
    <property type="match status" value="1"/>
</dbReference>
<dbReference type="SUPFAM" id="SSF52343">
    <property type="entry name" value="Ferredoxin reductase-like, C-terminal NADP-linked domain"/>
    <property type="match status" value="1"/>
</dbReference>
<dbReference type="GO" id="GO:0042128">
    <property type="term" value="P:nitrate assimilation"/>
    <property type="evidence" value="ECO:0007669"/>
    <property type="project" value="UniProtKB-KW"/>
</dbReference>
<evidence type="ECO:0000256" key="19">
    <source>
        <dbReference type="ARBA" id="ARBA00023192"/>
    </source>
</evidence>
<dbReference type="InterPro" id="IPR003097">
    <property type="entry name" value="CysJ-like_FAD-binding"/>
</dbReference>
<dbReference type="InterPro" id="IPR017938">
    <property type="entry name" value="Riboflavin_synthase-like_b-brl"/>
</dbReference>
<evidence type="ECO:0000256" key="7">
    <source>
        <dbReference type="ARBA" id="ARBA00022485"/>
    </source>
</evidence>
<dbReference type="Pfam" id="PF01568">
    <property type="entry name" value="Molydop_binding"/>
    <property type="match status" value="1"/>
</dbReference>
<dbReference type="SUPFAM" id="SSF63380">
    <property type="entry name" value="Riboflavin synthase domain-like"/>
    <property type="match status" value="1"/>
</dbReference>
<dbReference type="SUPFAM" id="SSF53706">
    <property type="entry name" value="Formate dehydrogenase/DMSO reductase, domains 1-3"/>
    <property type="match status" value="1"/>
</dbReference>
<dbReference type="Pfam" id="PF00258">
    <property type="entry name" value="Flavodoxin_1"/>
    <property type="match status" value="1"/>
</dbReference>
<dbReference type="SUPFAM" id="SSF50692">
    <property type="entry name" value="ADC-like"/>
    <property type="match status" value="1"/>
</dbReference>
<evidence type="ECO:0000259" key="24">
    <source>
        <dbReference type="PROSITE" id="PS51669"/>
    </source>
</evidence>
<dbReference type="GO" id="GO:0010181">
    <property type="term" value="F:FMN binding"/>
    <property type="evidence" value="ECO:0007669"/>
    <property type="project" value="InterPro"/>
</dbReference>
<dbReference type="GO" id="GO:0004783">
    <property type="term" value="F:sulfite reductase (NADPH) activity"/>
    <property type="evidence" value="ECO:0007669"/>
    <property type="project" value="UniProtKB-EC"/>
</dbReference>
<dbReference type="PROSITE" id="PS51669">
    <property type="entry name" value="4FE4S_MOW_BIS_MGD"/>
    <property type="match status" value="1"/>
</dbReference>
<dbReference type="Gene3D" id="3.40.50.740">
    <property type="match status" value="1"/>
</dbReference>
<evidence type="ECO:0000256" key="17">
    <source>
        <dbReference type="ARBA" id="ARBA00023014"/>
    </source>
</evidence>